<dbReference type="PANTHER" id="PTHR11101:SF80">
    <property type="entry name" value="PHOSPHATE TRANSPORTER"/>
    <property type="match status" value="1"/>
</dbReference>
<proteinExistence type="predicted"/>
<dbReference type="GO" id="GO:0035435">
    <property type="term" value="P:phosphate ion transmembrane transport"/>
    <property type="evidence" value="ECO:0007669"/>
    <property type="project" value="TreeGrafter"/>
</dbReference>
<dbReference type="PANTHER" id="PTHR11101">
    <property type="entry name" value="PHOSPHATE TRANSPORTER"/>
    <property type="match status" value="1"/>
</dbReference>
<keyword evidence="2" id="KW-0813">Transport</keyword>
<dbReference type="InterPro" id="IPR001204">
    <property type="entry name" value="Phos_transporter"/>
</dbReference>
<evidence type="ECO:0000256" key="5">
    <source>
        <dbReference type="ARBA" id="ARBA00023136"/>
    </source>
</evidence>
<name>A0A1H3IFA3_9FIRM</name>
<gene>
    <name evidence="7" type="ORF">SAMN05192546_101112</name>
</gene>
<dbReference type="GO" id="GO:0016020">
    <property type="term" value="C:membrane"/>
    <property type="evidence" value="ECO:0007669"/>
    <property type="project" value="UniProtKB-SubCell"/>
</dbReference>
<evidence type="ECO:0000256" key="1">
    <source>
        <dbReference type="ARBA" id="ARBA00004141"/>
    </source>
</evidence>
<reference evidence="7 8" key="1">
    <citation type="submission" date="2016-10" db="EMBL/GenBank/DDBJ databases">
        <authorList>
            <person name="de Groot N.N."/>
        </authorList>
    </citation>
    <scope>NUCLEOTIDE SEQUENCE [LARGE SCALE GENOMIC DNA]</scope>
    <source>
        <strain evidence="7 8">APO</strain>
    </source>
</reference>
<feature type="transmembrane region" description="Helical" evidence="6">
    <location>
        <begin position="167"/>
        <end position="185"/>
    </location>
</feature>
<comment type="subcellular location">
    <subcellularLocation>
        <location evidence="1">Membrane</location>
        <topology evidence="1">Multi-pass membrane protein</topology>
    </subcellularLocation>
</comment>
<keyword evidence="3 6" id="KW-0812">Transmembrane</keyword>
<keyword evidence="8" id="KW-1185">Reference proteome</keyword>
<dbReference type="AlphaFoldDB" id="A0A1H3IFA3"/>
<sequence length="342" mass="36175">MEGNPAALFFLSAGLFMGWSLGANDAANIMGTAVSTKMIRFRSAALIISIFVALGAVISGAGTTKTLGELGDIARLEEAFMASLAAALVVMVMTKNGLPVSTSQSIIGSIIGWNLYHGHAIDWSLLIRIAGTWVFAPVLGAVMAMLLFVVFAYTWKVFPIHIVRRDRWLRIALVIAGAFGAYSLGANNMANVMGVFVNSLNVPPLTLSTITVLNGQQMLFLLGAISVSVGVYTYSMKVMSTIGSGIMRLTPAHALIIVLSSALVLFLFASQSLQAWLVSHNLPSFPLVPVSQSQAVVGSVVGIGIAKGGRNIKLALLGKIFLGWVITPVASIIVVFFLLTFS</sequence>
<dbReference type="RefSeq" id="WP_093309850.1">
    <property type="nucleotide sequence ID" value="NZ_FNPV01000001.1"/>
</dbReference>
<feature type="transmembrane region" description="Helical" evidence="6">
    <location>
        <begin position="205"/>
        <end position="232"/>
    </location>
</feature>
<dbReference type="Pfam" id="PF01384">
    <property type="entry name" value="PHO4"/>
    <property type="match status" value="1"/>
</dbReference>
<dbReference type="Proteomes" id="UP000199230">
    <property type="component" value="Unassembled WGS sequence"/>
</dbReference>
<dbReference type="EMBL" id="FNPV01000001">
    <property type="protein sequence ID" value="SDY25768.1"/>
    <property type="molecule type" value="Genomic_DNA"/>
</dbReference>
<evidence type="ECO:0000256" key="6">
    <source>
        <dbReference type="SAM" id="Phobius"/>
    </source>
</evidence>
<feature type="transmembrane region" description="Helical" evidence="6">
    <location>
        <begin position="252"/>
        <end position="270"/>
    </location>
</feature>
<keyword evidence="5 6" id="KW-0472">Membrane</keyword>
<dbReference type="STRING" id="159292.SAMN05192546_101112"/>
<dbReference type="GO" id="GO:0005315">
    <property type="term" value="F:phosphate transmembrane transporter activity"/>
    <property type="evidence" value="ECO:0007669"/>
    <property type="project" value="InterPro"/>
</dbReference>
<feature type="transmembrane region" description="Helical" evidence="6">
    <location>
        <begin position="133"/>
        <end position="155"/>
    </location>
</feature>
<evidence type="ECO:0000256" key="4">
    <source>
        <dbReference type="ARBA" id="ARBA00022989"/>
    </source>
</evidence>
<protein>
    <submittedName>
        <fullName evidence="7">Inorganic phosphate transporter, PiT family</fullName>
    </submittedName>
</protein>
<organism evidence="7 8">
    <name type="scientific">Tindallia californiensis</name>
    <dbReference type="NCBI Taxonomy" id="159292"/>
    <lineage>
        <taxon>Bacteria</taxon>
        <taxon>Bacillati</taxon>
        <taxon>Bacillota</taxon>
        <taxon>Clostridia</taxon>
        <taxon>Peptostreptococcales</taxon>
        <taxon>Tindalliaceae</taxon>
        <taxon>Tindallia</taxon>
    </lineage>
</organism>
<evidence type="ECO:0000256" key="3">
    <source>
        <dbReference type="ARBA" id="ARBA00022692"/>
    </source>
</evidence>
<evidence type="ECO:0000313" key="7">
    <source>
        <dbReference type="EMBL" id="SDY25768.1"/>
    </source>
</evidence>
<dbReference type="OrthoDB" id="19855at2"/>
<accession>A0A1H3IFA3</accession>
<evidence type="ECO:0000256" key="2">
    <source>
        <dbReference type="ARBA" id="ARBA00022448"/>
    </source>
</evidence>
<keyword evidence="4 6" id="KW-1133">Transmembrane helix</keyword>
<feature type="transmembrane region" description="Helical" evidence="6">
    <location>
        <begin position="321"/>
        <end position="341"/>
    </location>
</feature>
<feature type="transmembrane region" description="Helical" evidence="6">
    <location>
        <begin position="46"/>
        <end position="64"/>
    </location>
</feature>
<evidence type="ECO:0000313" key="8">
    <source>
        <dbReference type="Proteomes" id="UP000199230"/>
    </source>
</evidence>